<evidence type="ECO:0000313" key="10">
    <source>
        <dbReference type="Proteomes" id="UP000014115"/>
    </source>
</evidence>
<dbReference type="GO" id="GO:0016020">
    <property type="term" value="C:membrane"/>
    <property type="evidence" value="ECO:0007669"/>
    <property type="project" value="UniProtKB-SubCell"/>
</dbReference>
<dbReference type="eggNOG" id="COG1994">
    <property type="taxonomic scope" value="Bacteria"/>
</dbReference>
<feature type="transmembrane region" description="Helical" evidence="7">
    <location>
        <begin position="299"/>
        <end position="321"/>
    </location>
</feature>
<evidence type="ECO:0000259" key="8">
    <source>
        <dbReference type="Pfam" id="PF02163"/>
    </source>
</evidence>
<keyword evidence="4 7" id="KW-0812">Transmembrane</keyword>
<gene>
    <name evidence="9" type="ORF">A10D4_08432</name>
</gene>
<feature type="transmembrane region" description="Helical" evidence="7">
    <location>
        <begin position="207"/>
        <end position="228"/>
    </location>
</feature>
<evidence type="ECO:0000256" key="5">
    <source>
        <dbReference type="ARBA" id="ARBA00022989"/>
    </source>
</evidence>
<dbReference type="InterPro" id="IPR008915">
    <property type="entry name" value="Peptidase_M50"/>
</dbReference>
<comment type="similarity">
    <text evidence="3">Belongs to the peptidase M50B family.</text>
</comment>
<reference evidence="9 10" key="1">
    <citation type="journal article" date="2012" name="J. Bacteriol.">
        <title>Genome Sequence of Idiomarina xiamenensis Type Strain 10-D-4.</title>
        <authorList>
            <person name="Lai Q."/>
            <person name="Wang L."/>
            <person name="Wang W."/>
            <person name="Shao Z."/>
        </authorList>
    </citation>
    <scope>NUCLEOTIDE SEQUENCE [LARGE SCALE GENOMIC DNA]</scope>
    <source>
        <strain evidence="9 10">10-D-4</strain>
    </source>
</reference>
<dbReference type="Proteomes" id="UP000014115">
    <property type="component" value="Unassembled WGS sequence"/>
</dbReference>
<evidence type="ECO:0000256" key="3">
    <source>
        <dbReference type="ARBA" id="ARBA00007931"/>
    </source>
</evidence>
<evidence type="ECO:0000256" key="7">
    <source>
        <dbReference type="SAM" id="Phobius"/>
    </source>
</evidence>
<accession>K2KLN4</accession>
<comment type="cofactor">
    <cofactor evidence="1">
        <name>Zn(2+)</name>
        <dbReference type="ChEBI" id="CHEBI:29105"/>
    </cofactor>
</comment>
<keyword evidence="10" id="KW-1185">Reference proteome</keyword>
<feature type="transmembrane region" description="Helical" evidence="7">
    <location>
        <begin position="357"/>
        <end position="377"/>
    </location>
</feature>
<sequence>MIIEAPYETHKNSDGKWFVEVRGRYFQVTDNVINLLNCLNNSDSYESAYERYCQDSELKLSYQDFCLLSENQINKLGFLKEEKINKNSYLTVRFKAVSPKLALYIGRLFSPFFNKIAFSVLLTSAFTFQLLIGMPALIEYGITGFNITASLLILLSSALLHEFGHVAACTKFGVKSKGIGFGFYFFIPVAYSDISGIWMLNKSRRQIVNFAGVYMEMLYSLVVGAIAIMNNDSILLSFSCFLFLFSIRSLNPFVRNDGYWILSDLTNTPNLMNASMVELKKTVNALVNKPTQYRMTKKSLALSFYPVINILIIICLLIYLYNNKSSEIIDFPENLISFIIDAFSGQFNRYFFTWDNLLALGFYAFIIRLFFIFRNFVSRYLQTPKKLTNE</sequence>
<feature type="transmembrane region" description="Helical" evidence="7">
    <location>
        <begin position="181"/>
        <end position="200"/>
    </location>
</feature>
<evidence type="ECO:0000256" key="2">
    <source>
        <dbReference type="ARBA" id="ARBA00004141"/>
    </source>
</evidence>
<dbReference type="STRING" id="740709.A10D4_08432"/>
<dbReference type="PATRIC" id="fig|740709.3.peg.1707"/>
<evidence type="ECO:0000256" key="6">
    <source>
        <dbReference type="ARBA" id="ARBA00023136"/>
    </source>
</evidence>
<feature type="transmembrane region" description="Helical" evidence="7">
    <location>
        <begin position="144"/>
        <end position="161"/>
    </location>
</feature>
<feature type="transmembrane region" description="Helical" evidence="7">
    <location>
        <begin position="234"/>
        <end position="254"/>
    </location>
</feature>
<keyword evidence="5 7" id="KW-1133">Transmembrane helix</keyword>
<protein>
    <recommendedName>
        <fullName evidence="8">Peptidase M50 domain-containing protein</fullName>
    </recommendedName>
</protein>
<dbReference type="RefSeq" id="WP_008488929.1">
    <property type="nucleotide sequence ID" value="NZ_AMRG01000009.1"/>
</dbReference>
<name>K2KLN4_9GAMM</name>
<evidence type="ECO:0000256" key="4">
    <source>
        <dbReference type="ARBA" id="ARBA00022692"/>
    </source>
</evidence>
<keyword evidence="6 7" id="KW-0472">Membrane</keyword>
<proteinExistence type="inferred from homology"/>
<evidence type="ECO:0000256" key="1">
    <source>
        <dbReference type="ARBA" id="ARBA00001947"/>
    </source>
</evidence>
<dbReference type="Pfam" id="PF02163">
    <property type="entry name" value="Peptidase_M50"/>
    <property type="match status" value="1"/>
</dbReference>
<comment type="caution">
    <text evidence="9">The sequence shown here is derived from an EMBL/GenBank/DDBJ whole genome shotgun (WGS) entry which is preliminary data.</text>
</comment>
<feature type="transmembrane region" description="Helical" evidence="7">
    <location>
        <begin position="116"/>
        <end position="137"/>
    </location>
</feature>
<comment type="subcellular location">
    <subcellularLocation>
        <location evidence="2">Membrane</location>
        <topology evidence="2">Multi-pass membrane protein</topology>
    </subcellularLocation>
</comment>
<dbReference type="EMBL" id="AMRG01000009">
    <property type="protein sequence ID" value="EKE83434.1"/>
    <property type="molecule type" value="Genomic_DNA"/>
</dbReference>
<dbReference type="AlphaFoldDB" id="K2KLN4"/>
<feature type="domain" description="Peptidase M50" evidence="8">
    <location>
        <begin position="151"/>
        <end position="286"/>
    </location>
</feature>
<evidence type="ECO:0000313" key="9">
    <source>
        <dbReference type="EMBL" id="EKE83434.1"/>
    </source>
</evidence>
<organism evidence="9 10">
    <name type="scientific">Idiomarina xiamenensis 10-D-4</name>
    <dbReference type="NCBI Taxonomy" id="740709"/>
    <lineage>
        <taxon>Bacteria</taxon>
        <taxon>Pseudomonadati</taxon>
        <taxon>Pseudomonadota</taxon>
        <taxon>Gammaproteobacteria</taxon>
        <taxon>Alteromonadales</taxon>
        <taxon>Idiomarinaceae</taxon>
        <taxon>Idiomarina</taxon>
    </lineage>
</organism>
<dbReference type="OrthoDB" id="9759690at2"/>
<dbReference type="GO" id="GO:0006508">
    <property type="term" value="P:proteolysis"/>
    <property type="evidence" value="ECO:0007669"/>
    <property type="project" value="InterPro"/>
</dbReference>